<reference evidence="6 7" key="1">
    <citation type="submission" date="2018-01" db="EMBL/GenBank/DDBJ databases">
        <title>Deinococcus koreensis sp. nov., a radiation-resistant bacterium isolated from river water.</title>
        <authorList>
            <person name="Choi A."/>
        </authorList>
    </citation>
    <scope>NUCLEOTIDE SEQUENCE [LARGE SCALE GENOMIC DNA]</scope>
    <source>
        <strain evidence="6 7">SJW1-2</strain>
    </source>
</reference>
<dbReference type="InterPro" id="IPR050109">
    <property type="entry name" value="HTH-type_TetR-like_transc_reg"/>
</dbReference>
<dbReference type="Pfam" id="PF21943">
    <property type="entry name" value="TetR_C_46"/>
    <property type="match status" value="1"/>
</dbReference>
<dbReference type="RefSeq" id="WP_103309410.1">
    <property type="nucleotide sequence ID" value="NZ_PPPD01000001.1"/>
</dbReference>
<dbReference type="PANTHER" id="PTHR30055:SF174">
    <property type="entry name" value="TRANSCRIPTIONAL REGULATORY PROTEIN (PROBABLY TETR-FAMILY)-RELATED"/>
    <property type="match status" value="1"/>
</dbReference>
<proteinExistence type="predicted"/>
<dbReference type="PANTHER" id="PTHR30055">
    <property type="entry name" value="HTH-TYPE TRANSCRIPTIONAL REGULATOR RUTR"/>
    <property type="match status" value="1"/>
</dbReference>
<dbReference type="Pfam" id="PF00440">
    <property type="entry name" value="TetR_N"/>
    <property type="match status" value="1"/>
</dbReference>
<dbReference type="EMBL" id="PPPD01000001">
    <property type="protein sequence ID" value="PNY80151.1"/>
    <property type="molecule type" value="Genomic_DNA"/>
</dbReference>
<evidence type="ECO:0000313" key="7">
    <source>
        <dbReference type="Proteomes" id="UP000236379"/>
    </source>
</evidence>
<dbReference type="GO" id="GO:0000976">
    <property type="term" value="F:transcription cis-regulatory region binding"/>
    <property type="evidence" value="ECO:0007669"/>
    <property type="project" value="TreeGrafter"/>
</dbReference>
<dbReference type="InterPro" id="IPR009057">
    <property type="entry name" value="Homeodomain-like_sf"/>
</dbReference>
<dbReference type="SUPFAM" id="SSF46689">
    <property type="entry name" value="Homeodomain-like"/>
    <property type="match status" value="1"/>
</dbReference>
<dbReference type="GO" id="GO:0003700">
    <property type="term" value="F:DNA-binding transcription factor activity"/>
    <property type="evidence" value="ECO:0007669"/>
    <property type="project" value="TreeGrafter"/>
</dbReference>
<feature type="DNA-binding region" description="H-T-H motif" evidence="4">
    <location>
        <begin position="38"/>
        <end position="57"/>
    </location>
</feature>
<dbReference type="Proteomes" id="UP000236379">
    <property type="component" value="Unassembled WGS sequence"/>
</dbReference>
<evidence type="ECO:0000256" key="4">
    <source>
        <dbReference type="PROSITE-ProRule" id="PRU00335"/>
    </source>
</evidence>
<evidence type="ECO:0000259" key="5">
    <source>
        <dbReference type="PROSITE" id="PS50977"/>
    </source>
</evidence>
<evidence type="ECO:0000256" key="1">
    <source>
        <dbReference type="ARBA" id="ARBA00023015"/>
    </source>
</evidence>
<dbReference type="InterPro" id="IPR054129">
    <property type="entry name" value="DesT_TetR_C"/>
</dbReference>
<dbReference type="Gene3D" id="1.10.357.10">
    <property type="entry name" value="Tetracycline Repressor, domain 2"/>
    <property type="match status" value="1"/>
</dbReference>
<keyword evidence="1" id="KW-0805">Transcription regulation</keyword>
<keyword evidence="3" id="KW-0804">Transcription</keyword>
<keyword evidence="7" id="KW-1185">Reference proteome</keyword>
<name>A0A2K3UUD7_9DEIO</name>
<accession>A0A2K3UUD7</accession>
<evidence type="ECO:0000256" key="2">
    <source>
        <dbReference type="ARBA" id="ARBA00023125"/>
    </source>
</evidence>
<dbReference type="PROSITE" id="PS50977">
    <property type="entry name" value="HTH_TETR_2"/>
    <property type="match status" value="1"/>
</dbReference>
<dbReference type="OrthoDB" id="9808476at2"/>
<dbReference type="AlphaFoldDB" id="A0A2K3UUD7"/>
<evidence type="ECO:0000313" key="6">
    <source>
        <dbReference type="EMBL" id="PNY80151.1"/>
    </source>
</evidence>
<sequence length="222" mass="24026">MTGQRPPGGRRLTREARAEALIGVGLKLFGERPLDAVSTREICEAAGISRPLLQHYFGSKRGLFLAVLGRAVERLEQTARPAPGDAPFQTLVPLLTTYFTFVRQHPAGALLASRPGSGMDAEIQAIVQPFRQGTYELVAQALGHDRVDDSVALAVWGWVGLNETTGLHLLERPEISEAKAAQYAALSLFSLIGAALRVRGQPMPADWQRFAEALAEGLPRPP</sequence>
<gene>
    <name evidence="6" type="ORF">CVO96_01190</name>
</gene>
<dbReference type="PRINTS" id="PR00455">
    <property type="entry name" value="HTHTETR"/>
</dbReference>
<protein>
    <recommendedName>
        <fullName evidence="5">HTH tetR-type domain-containing protein</fullName>
    </recommendedName>
</protein>
<organism evidence="6 7">
    <name type="scientific">Deinococcus koreensis</name>
    <dbReference type="NCBI Taxonomy" id="2054903"/>
    <lineage>
        <taxon>Bacteria</taxon>
        <taxon>Thermotogati</taxon>
        <taxon>Deinococcota</taxon>
        <taxon>Deinococci</taxon>
        <taxon>Deinococcales</taxon>
        <taxon>Deinococcaceae</taxon>
        <taxon>Deinococcus</taxon>
    </lineage>
</organism>
<evidence type="ECO:0000256" key="3">
    <source>
        <dbReference type="ARBA" id="ARBA00023163"/>
    </source>
</evidence>
<keyword evidence="2 4" id="KW-0238">DNA-binding</keyword>
<feature type="domain" description="HTH tetR-type" evidence="5">
    <location>
        <begin position="15"/>
        <end position="75"/>
    </location>
</feature>
<dbReference type="InterPro" id="IPR001647">
    <property type="entry name" value="HTH_TetR"/>
</dbReference>
<comment type="caution">
    <text evidence="6">The sequence shown here is derived from an EMBL/GenBank/DDBJ whole genome shotgun (WGS) entry which is preliminary data.</text>
</comment>